<evidence type="ECO:0000313" key="1">
    <source>
        <dbReference type="EMBL" id="KAJ4435337.1"/>
    </source>
</evidence>
<comment type="caution">
    <text evidence="1">The sequence shown here is derived from an EMBL/GenBank/DDBJ whole genome shotgun (WGS) entry which is preliminary data.</text>
</comment>
<protein>
    <submittedName>
        <fullName evidence="1">Uncharacterized protein</fullName>
    </submittedName>
</protein>
<reference evidence="1 2" key="1">
    <citation type="journal article" date="2022" name="Allergy">
        <title>Genome assembly and annotation of Periplaneta americana reveal a comprehensive cockroach allergen profile.</title>
        <authorList>
            <person name="Wang L."/>
            <person name="Xiong Q."/>
            <person name="Saelim N."/>
            <person name="Wang L."/>
            <person name="Nong W."/>
            <person name="Wan A.T."/>
            <person name="Shi M."/>
            <person name="Liu X."/>
            <person name="Cao Q."/>
            <person name="Hui J.H.L."/>
            <person name="Sookrung N."/>
            <person name="Leung T.F."/>
            <person name="Tungtrongchitr A."/>
            <person name="Tsui S.K.W."/>
        </authorList>
    </citation>
    <scope>NUCLEOTIDE SEQUENCE [LARGE SCALE GENOMIC DNA]</scope>
    <source>
        <strain evidence="1">PWHHKU_190912</strain>
    </source>
</reference>
<dbReference type="EMBL" id="JAJSOF020000023">
    <property type="protein sequence ID" value="KAJ4435337.1"/>
    <property type="molecule type" value="Genomic_DNA"/>
</dbReference>
<proteinExistence type="predicted"/>
<keyword evidence="2" id="KW-1185">Reference proteome</keyword>
<dbReference type="Proteomes" id="UP001148838">
    <property type="component" value="Unassembled WGS sequence"/>
</dbReference>
<sequence length="84" mass="9411">MAGLCEGGNEPTGSLKAIYTSFHLQFHQVRQIVPPFWFSRLDHVQFKIIGPTPVIKFDHHQLACLTLIEIDTPQIGVEDGQVPT</sequence>
<accession>A0ABQ8SNV4</accession>
<evidence type="ECO:0000313" key="2">
    <source>
        <dbReference type="Proteomes" id="UP001148838"/>
    </source>
</evidence>
<name>A0ABQ8SNV4_PERAM</name>
<organism evidence="1 2">
    <name type="scientific">Periplaneta americana</name>
    <name type="common">American cockroach</name>
    <name type="synonym">Blatta americana</name>
    <dbReference type="NCBI Taxonomy" id="6978"/>
    <lineage>
        <taxon>Eukaryota</taxon>
        <taxon>Metazoa</taxon>
        <taxon>Ecdysozoa</taxon>
        <taxon>Arthropoda</taxon>
        <taxon>Hexapoda</taxon>
        <taxon>Insecta</taxon>
        <taxon>Pterygota</taxon>
        <taxon>Neoptera</taxon>
        <taxon>Polyneoptera</taxon>
        <taxon>Dictyoptera</taxon>
        <taxon>Blattodea</taxon>
        <taxon>Blattoidea</taxon>
        <taxon>Blattidae</taxon>
        <taxon>Blattinae</taxon>
        <taxon>Periplaneta</taxon>
    </lineage>
</organism>
<gene>
    <name evidence="1" type="ORF">ANN_17948</name>
</gene>